<dbReference type="CDD" id="cd19941">
    <property type="entry name" value="TIL"/>
    <property type="match status" value="2"/>
</dbReference>
<feature type="chain" id="PRO_5012158574" evidence="4">
    <location>
        <begin position="16"/>
        <end position="164"/>
    </location>
</feature>
<feature type="domain" description="TIL" evidence="5">
    <location>
        <begin position="19"/>
        <end position="75"/>
    </location>
</feature>
<evidence type="ECO:0000259" key="5">
    <source>
        <dbReference type="Pfam" id="PF01826"/>
    </source>
</evidence>
<dbReference type="Pfam" id="PF01826">
    <property type="entry name" value="TIL"/>
    <property type="match status" value="2"/>
</dbReference>
<keyword evidence="2" id="KW-0722">Serine protease inhibitor</keyword>
<evidence type="ECO:0000256" key="3">
    <source>
        <dbReference type="ARBA" id="ARBA00023157"/>
    </source>
</evidence>
<dbReference type="AlphaFoldDB" id="A0A0N4ZCI0"/>
<dbReference type="WBParaSite" id="PTRK_0000523300.1">
    <property type="protein sequence ID" value="PTRK_0000523300.1"/>
    <property type="gene ID" value="PTRK_0000523300"/>
</dbReference>
<dbReference type="InterPro" id="IPR036084">
    <property type="entry name" value="Ser_inhib-like_sf"/>
</dbReference>
<dbReference type="GO" id="GO:0004867">
    <property type="term" value="F:serine-type endopeptidase inhibitor activity"/>
    <property type="evidence" value="ECO:0007669"/>
    <property type="project" value="UniProtKB-KW"/>
</dbReference>
<dbReference type="Gene3D" id="2.10.25.10">
    <property type="entry name" value="Laminin"/>
    <property type="match status" value="2"/>
</dbReference>
<keyword evidence="6" id="KW-1185">Reference proteome</keyword>
<name>A0A0N4ZCI0_PARTI</name>
<protein>
    <submittedName>
        <fullName evidence="7">TIL domain-containing protein</fullName>
    </submittedName>
</protein>
<reference evidence="7" key="1">
    <citation type="submission" date="2017-02" db="UniProtKB">
        <authorList>
            <consortium name="WormBaseParasite"/>
        </authorList>
    </citation>
    <scope>IDENTIFICATION</scope>
</reference>
<accession>A0A0N4ZCI0</accession>
<dbReference type="InterPro" id="IPR051368">
    <property type="entry name" value="SerProtInhib-TIL_Domain"/>
</dbReference>
<dbReference type="PANTHER" id="PTHR23259">
    <property type="entry name" value="RIDDLE"/>
    <property type="match status" value="1"/>
</dbReference>
<organism evidence="6 7">
    <name type="scientific">Parastrongyloides trichosuri</name>
    <name type="common">Possum-specific nematode worm</name>
    <dbReference type="NCBI Taxonomy" id="131310"/>
    <lineage>
        <taxon>Eukaryota</taxon>
        <taxon>Metazoa</taxon>
        <taxon>Ecdysozoa</taxon>
        <taxon>Nematoda</taxon>
        <taxon>Chromadorea</taxon>
        <taxon>Rhabditida</taxon>
        <taxon>Tylenchina</taxon>
        <taxon>Panagrolaimomorpha</taxon>
        <taxon>Strongyloidoidea</taxon>
        <taxon>Strongyloididae</taxon>
        <taxon>Parastrongyloides</taxon>
    </lineage>
</organism>
<feature type="domain" description="TIL" evidence="5">
    <location>
        <begin position="94"/>
        <end position="155"/>
    </location>
</feature>
<feature type="signal peptide" evidence="4">
    <location>
        <begin position="1"/>
        <end position="15"/>
    </location>
</feature>
<dbReference type="PANTHER" id="PTHR23259:SF79">
    <property type="entry name" value="TIL DOMAIN-CONTAINING PROTEIN"/>
    <property type="match status" value="1"/>
</dbReference>
<dbReference type="SUPFAM" id="SSF57567">
    <property type="entry name" value="Serine protease inhibitors"/>
    <property type="match status" value="2"/>
</dbReference>
<dbReference type="InterPro" id="IPR002919">
    <property type="entry name" value="TIL_dom"/>
</dbReference>
<evidence type="ECO:0000256" key="1">
    <source>
        <dbReference type="ARBA" id="ARBA00022690"/>
    </source>
</evidence>
<keyword evidence="1" id="KW-0646">Protease inhibitor</keyword>
<keyword evidence="4" id="KW-0732">Signal</keyword>
<evidence type="ECO:0000313" key="7">
    <source>
        <dbReference type="WBParaSite" id="PTRK_0000523300.1"/>
    </source>
</evidence>
<dbReference type="Proteomes" id="UP000038045">
    <property type="component" value="Unplaced"/>
</dbReference>
<proteinExistence type="predicted"/>
<evidence type="ECO:0000256" key="2">
    <source>
        <dbReference type="ARBA" id="ARBA00022900"/>
    </source>
</evidence>
<evidence type="ECO:0000256" key="4">
    <source>
        <dbReference type="SAM" id="SignalP"/>
    </source>
</evidence>
<evidence type="ECO:0000313" key="6">
    <source>
        <dbReference type="Proteomes" id="UP000038045"/>
    </source>
</evidence>
<sequence>MAFKILFLLIIQSYGEINCPEGQVYDACIGFNTTCSYLNLSKESIGWPRICSGGCKCKDNKYLDKDGNCVEMSECTKYETTTEGEITLQDSNNCPPNSEYTKCSAICPEKNCLTINTRPFCFSLRCGLPKCQCKEGYVRRSGNEENSVCVKISSCPSQRIIRRV</sequence>
<keyword evidence="3" id="KW-1015">Disulfide bond</keyword>